<dbReference type="Proteomes" id="UP000039324">
    <property type="component" value="Unassembled WGS sequence"/>
</dbReference>
<name>A0A0G4J6F4_PLABS</name>
<dbReference type="InterPro" id="IPR051205">
    <property type="entry name" value="UbiH/COQ6_monooxygenase"/>
</dbReference>
<dbReference type="OMA" id="LEKMIYP"/>
<evidence type="ECO:0000259" key="7">
    <source>
        <dbReference type="Pfam" id="PF01494"/>
    </source>
</evidence>
<keyword evidence="6" id="KW-0503">Monooxygenase</keyword>
<dbReference type="InterPro" id="IPR002938">
    <property type="entry name" value="FAD-bd"/>
</dbReference>
<keyword evidence="4" id="KW-0274">FAD</keyword>
<dbReference type="NCBIfam" id="TIGR01988">
    <property type="entry name" value="Ubi-OHases"/>
    <property type="match status" value="1"/>
</dbReference>
<evidence type="ECO:0000256" key="3">
    <source>
        <dbReference type="ARBA" id="ARBA00022630"/>
    </source>
</evidence>
<dbReference type="GO" id="GO:0016705">
    <property type="term" value="F:oxidoreductase activity, acting on paired donors, with incorporation or reduction of molecular oxygen"/>
    <property type="evidence" value="ECO:0007669"/>
    <property type="project" value="InterPro"/>
</dbReference>
<dbReference type="PANTHER" id="PTHR43876">
    <property type="entry name" value="UBIQUINONE BIOSYNTHESIS MONOOXYGENASE COQ6, MITOCHONDRIAL"/>
    <property type="match status" value="1"/>
</dbReference>
<evidence type="ECO:0000256" key="6">
    <source>
        <dbReference type="ARBA" id="ARBA00023033"/>
    </source>
</evidence>
<feature type="domain" description="FAD-binding" evidence="7">
    <location>
        <begin position="72"/>
        <end position="276"/>
    </location>
</feature>
<comment type="similarity">
    <text evidence="2">Belongs to the UbiH/COQ6 family.</text>
</comment>
<evidence type="ECO:0000256" key="5">
    <source>
        <dbReference type="ARBA" id="ARBA00023002"/>
    </source>
</evidence>
<dbReference type="GO" id="GO:0004497">
    <property type="term" value="F:monooxygenase activity"/>
    <property type="evidence" value="ECO:0007669"/>
    <property type="project" value="UniProtKB-KW"/>
</dbReference>
<dbReference type="SUPFAM" id="SSF51905">
    <property type="entry name" value="FAD/NAD(P)-binding domain"/>
    <property type="match status" value="1"/>
</dbReference>
<dbReference type="PRINTS" id="PR00420">
    <property type="entry name" value="RNGMNOXGNASE"/>
</dbReference>
<keyword evidence="3" id="KW-0285">Flavoprotein</keyword>
<dbReference type="InterPro" id="IPR036188">
    <property type="entry name" value="FAD/NAD-bd_sf"/>
</dbReference>
<reference evidence="8 9" key="1">
    <citation type="submission" date="2015-02" db="EMBL/GenBank/DDBJ databases">
        <authorList>
            <person name="Chooi Y.-H."/>
        </authorList>
    </citation>
    <scope>NUCLEOTIDE SEQUENCE [LARGE SCALE GENOMIC DNA]</scope>
    <source>
        <strain evidence="8">E3</strain>
    </source>
</reference>
<dbReference type="STRING" id="37360.A0A0G4J6F4"/>
<evidence type="ECO:0000313" key="8">
    <source>
        <dbReference type="EMBL" id="CEP02979.1"/>
    </source>
</evidence>
<sequence length="337" mass="35743">MIVCDQDGRLQFDGNDDGGPLGYVVANDVLQDALYERLTTQAGNADLEFICPATVESIDNAPNEWPGVRIAGRDGPLAARLLIGADGARSVVKRAAGIGTSGLSYNQHGLVATVRVAAPSATAWQTYLPTGPLAVLPLQDDLASIVWSVPDADVDDLQAMPNASLVQALNDALGRGDAPDPNSVRRILRKEHVPAPKVVGIVGKRAAFPLQMQQAERYVAERVALIGDAAHVVHPQAGQGLNLGIQDAVDLVGCLEDAHGWDWGDVHLLRQYESKAWSRNALMLGGVHVIDRVFRPQGVFGSLRRLGLDLLNASPDAKSLLAAVAMGSRSPLHPLAV</sequence>
<evidence type="ECO:0000256" key="1">
    <source>
        <dbReference type="ARBA" id="ARBA00001974"/>
    </source>
</evidence>
<dbReference type="Pfam" id="PF01494">
    <property type="entry name" value="FAD_binding_3"/>
    <property type="match status" value="1"/>
</dbReference>
<dbReference type="GO" id="GO:0071949">
    <property type="term" value="F:FAD binding"/>
    <property type="evidence" value="ECO:0007669"/>
    <property type="project" value="InterPro"/>
</dbReference>
<dbReference type="GO" id="GO:0005739">
    <property type="term" value="C:mitochondrion"/>
    <property type="evidence" value="ECO:0007669"/>
    <property type="project" value="TreeGrafter"/>
</dbReference>
<keyword evidence="5" id="KW-0560">Oxidoreductase</keyword>
<dbReference type="GO" id="GO:0006744">
    <property type="term" value="P:ubiquinone biosynthetic process"/>
    <property type="evidence" value="ECO:0007669"/>
    <property type="project" value="InterPro"/>
</dbReference>
<accession>A0A0G4J6F4</accession>
<protein>
    <recommendedName>
        <fullName evidence="7">FAD-binding domain-containing protein</fullName>
    </recommendedName>
</protein>
<proteinExistence type="inferred from homology"/>
<dbReference type="Gene3D" id="3.50.50.60">
    <property type="entry name" value="FAD/NAD(P)-binding domain"/>
    <property type="match status" value="2"/>
</dbReference>
<dbReference type="EMBL" id="CDSF01000135">
    <property type="protein sequence ID" value="CEP02979.1"/>
    <property type="molecule type" value="Genomic_DNA"/>
</dbReference>
<comment type="cofactor">
    <cofactor evidence="1">
        <name>FAD</name>
        <dbReference type="ChEBI" id="CHEBI:57692"/>
    </cofactor>
</comment>
<gene>
    <name evidence="8" type="ORF">PBRA_009197</name>
</gene>
<dbReference type="PANTHER" id="PTHR43876:SF7">
    <property type="entry name" value="UBIQUINONE BIOSYNTHESIS MONOOXYGENASE COQ6, MITOCHONDRIAL"/>
    <property type="match status" value="1"/>
</dbReference>
<dbReference type="AlphaFoldDB" id="A0A0G4J6F4"/>
<dbReference type="InterPro" id="IPR010971">
    <property type="entry name" value="UbiH/COQ6"/>
</dbReference>
<evidence type="ECO:0000256" key="2">
    <source>
        <dbReference type="ARBA" id="ARBA00005349"/>
    </source>
</evidence>
<evidence type="ECO:0000256" key="4">
    <source>
        <dbReference type="ARBA" id="ARBA00022827"/>
    </source>
</evidence>
<organism evidence="8 9">
    <name type="scientific">Plasmodiophora brassicae</name>
    <name type="common">Clubroot disease agent</name>
    <dbReference type="NCBI Taxonomy" id="37360"/>
    <lineage>
        <taxon>Eukaryota</taxon>
        <taxon>Sar</taxon>
        <taxon>Rhizaria</taxon>
        <taxon>Endomyxa</taxon>
        <taxon>Phytomyxea</taxon>
        <taxon>Plasmodiophorida</taxon>
        <taxon>Plasmodiophoridae</taxon>
        <taxon>Plasmodiophora</taxon>
    </lineage>
</organism>
<evidence type="ECO:0000313" key="9">
    <source>
        <dbReference type="Proteomes" id="UP000039324"/>
    </source>
</evidence>
<dbReference type="OrthoDB" id="683240at2759"/>
<keyword evidence="9" id="KW-1185">Reference proteome</keyword>